<dbReference type="Proteomes" id="UP000784294">
    <property type="component" value="Unassembled WGS sequence"/>
</dbReference>
<gene>
    <name evidence="1" type="ORF">PXEA_LOCUS5998</name>
</gene>
<name>A0A3S5A1M9_9PLAT</name>
<sequence length="236" mass="25609">MTSEFPVNLPSQIPASALFRHQDLVSACSSPPPPISNIAACNSFHNVPSTSIPAAIPMCKEPVSTTSSTNAYYAYRMVFTGSGGVSDREMPQIRSDDTYYLLSPSPCLGTTATSVASIKIPIQSSLSSIFGGRVDKSCIPILPKTEIVSSFKHNSPVARADLGLEDWRLNQPQGPIYTKLPPEKVYADVDLVEKTDRQRKAETNVNMRIDGVTIPDQAPSSYMPSRTVITIFPCLL</sequence>
<organism evidence="1 2">
    <name type="scientific">Protopolystoma xenopodis</name>
    <dbReference type="NCBI Taxonomy" id="117903"/>
    <lineage>
        <taxon>Eukaryota</taxon>
        <taxon>Metazoa</taxon>
        <taxon>Spiralia</taxon>
        <taxon>Lophotrochozoa</taxon>
        <taxon>Platyhelminthes</taxon>
        <taxon>Monogenea</taxon>
        <taxon>Polyopisthocotylea</taxon>
        <taxon>Polystomatidea</taxon>
        <taxon>Polystomatidae</taxon>
        <taxon>Protopolystoma</taxon>
    </lineage>
</organism>
<protein>
    <submittedName>
        <fullName evidence="1">Uncharacterized protein</fullName>
    </submittedName>
</protein>
<accession>A0A3S5A1M9</accession>
<evidence type="ECO:0000313" key="1">
    <source>
        <dbReference type="EMBL" id="VEL12558.1"/>
    </source>
</evidence>
<proteinExistence type="predicted"/>
<reference evidence="1" key="1">
    <citation type="submission" date="2018-11" db="EMBL/GenBank/DDBJ databases">
        <authorList>
            <consortium name="Pathogen Informatics"/>
        </authorList>
    </citation>
    <scope>NUCLEOTIDE SEQUENCE</scope>
</reference>
<evidence type="ECO:0000313" key="2">
    <source>
        <dbReference type="Proteomes" id="UP000784294"/>
    </source>
</evidence>
<dbReference type="AlphaFoldDB" id="A0A3S5A1M9"/>
<dbReference type="EMBL" id="CAAALY010015113">
    <property type="protein sequence ID" value="VEL12558.1"/>
    <property type="molecule type" value="Genomic_DNA"/>
</dbReference>
<keyword evidence="2" id="KW-1185">Reference proteome</keyword>
<comment type="caution">
    <text evidence="1">The sequence shown here is derived from an EMBL/GenBank/DDBJ whole genome shotgun (WGS) entry which is preliminary data.</text>
</comment>